<dbReference type="PANTHER" id="PTHR46390">
    <property type="entry name" value="MANNOSE-1-PHOSPHATE GUANYLYLTRANSFERASE"/>
    <property type="match status" value="1"/>
</dbReference>
<dbReference type="InterPro" id="IPR011051">
    <property type="entry name" value="RmlC_Cupin_sf"/>
</dbReference>
<dbReference type="AlphaFoldDB" id="A0A6J7J9E5"/>
<evidence type="ECO:0000259" key="2">
    <source>
        <dbReference type="Pfam" id="PF01050"/>
    </source>
</evidence>
<dbReference type="Gene3D" id="2.60.120.10">
    <property type="entry name" value="Jelly Rolls"/>
    <property type="match status" value="1"/>
</dbReference>
<sequence length="142" mass="16050">MWSPQTTFFGHTHRMSESKGPSDHGADFNGEIRPWGRYYILDDGPTCKVKRIVVEPGQRLSYQLHHRRAEHWTVVAGTALVTLNGEDITVEPGASIDIPRGADHRVRNPGTELLEFIEVQMGDYFGEDDIVRLEDDYGRAGQ</sequence>
<dbReference type="InterPro" id="IPR051161">
    <property type="entry name" value="Mannose-6P_isomerase_type2"/>
</dbReference>
<dbReference type="CDD" id="cd02213">
    <property type="entry name" value="cupin_PMI_typeII_C"/>
    <property type="match status" value="1"/>
</dbReference>
<gene>
    <name evidence="3" type="ORF">UFOPK3733_01224</name>
</gene>
<feature type="domain" description="Mannose-6-phosphate isomerase type II C-terminal" evidence="2">
    <location>
        <begin position="32"/>
        <end position="135"/>
    </location>
</feature>
<dbReference type="GO" id="GO:0009298">
    <property type="term" value="P:GDP-mannose biosynthetic process"/>
    <property type="evidence" value="ECO:0007669"/>
    <property type="project" value="TreeGrafter"/>
</dbReference>
<proteinExistence type="predicted"/>
<organism evidence="3">
    <name type="scientific">freshwater metagenome</name>
    <dbReference type="NCBI Taxonomy" id="449393"/>
    <lineage>
        <taxon>unclassified sequences</taxon>
        <taxon>metagenomes</taxon>
        <taxon>ecological metagenomes</taxon>
    </lineage>
</organism>
<dbReference type="SUPFAM" id="SSF51182">
    <property type="entry name" value="RmlC-like cupins"/>
    <property type="match status" value="1"/>
</dbReference>
<dbReference type="InterPro" id="IPR001538">
    <property type="entry name" value="Man6P_isomerase-2_C"/>
</dbReference>
<evidence type="ECO:0000313" key="3">
    <source>
        <dbReference type="EMBL" id="CAB4939875.1"/>
    </source>
</evidence>
<dbReference type="GO" id="GO:0004475">
    <property type="term" value="F:mannose-1-phosphate guanylyltransferase (GTP) activity"/>
    <property type="evidence" value="ECO:0007669"/>
    <property type="project" value="TreeGrafter"/>
</dbReference>
<dbReference type="GO" id="GO:0005976">
    <property type="term" value="P:polysaccharide metabolic process"/>
    <property type="evidence" value="ECO:0007669"/>
    <property type="project" value="InterPro"/>
</dbReference>
<dbReference type="PANTHER" id="PTHR46390:SF1">
    <property type="entry name" value="MANNOSE-1-PHOSPHATE GUANYLYLTRANSFERASE"/>
    <property type="match status" value="1"/>
</dbReference>
<feature type="region of interest" description="Disordered" evidence="1">
    <location>
        <begin position="1"/>
        <end position="25"/>
    </location>
</feature>
<name>A0A6J7J9E5_9ZZZZ</name>
<evidence type="ECO:0000256" key="1">
    <source>
        <dbReference type="SAM" id="MobiDB-lite"/>
    </source>
</evidence>
<reference evidence="3" key="1">
    <citation type="submission" date="2020-05" db="EMBL/GenBank/DDBJ databases">
        <authorList>
            <person name="Chiriac C."/>
            <person name="Salcher M."/>
            <person name="Ghai R."/>
            <person name="Kavagutti S V."/>
        </authorList>
    </citation>
    <scope>NUCLEOTIDE SEQUENCE</scope>
</reference>
<protein>
    <submittedName>
        <fullName evidence="3">Unannotated protein</fullName>
    </submittedName>
</protein>
<feature type="compositionally biased region" description="Basic and acidic residues" evidence="1">
    <location>
        <begin position="14"/>
        <end position="25"/>
    </location>
</feature>
<dbReference type="EMBL" id="CAFBNC010000058">
    <property type="protein sequence ID" value="CAB4939875.1"/>
    <property type="molecule type" value="Genomic_DNA"/>
</dbReference>
<dbReference type="Pfam" id="PF01050">
    <property type="entry name" value="MannoseP_isomer"/>
    <property type="match status" value="1"/>
</dbReference>
<accession>A0A6J7J9E5</accession>
<dbReference type="InterPro" id="IPR014710">
    <property type="entry name" value="RmlC-like_jellyroll"/>
</dbReference>